<proteinExistence type="predicted"/>
<sequence length="78" mass="9373">MGDMAEDFKLLKKLNKERKQRNLENASKEGWHLHTEYHWSRTLNGKRLDYWPSRNKFMYEGKVMVGDVEGFIRNREGA</sequence>
<name>A0ABT3MWK6_9GAMM</name>
<comment type="caution">
    <text evidence="1">The sequence shown here is derived from an EMBL/GenBank/DDBJ whole genome shotgun (WGS) entry which is preliminary data.</text>
</comment>
<protein>
    <submittedName>
        <fullName evidence="1">Uncharacterized protein</fullName>
    </submittedName>
</protein>
<evidence type="ECO:0000313" key="1">
    <source>
        <dbReference type="EMBL" id="MCW7553762.1"/>
    </source>
</evidence>
<dbReference type="EMBL" id="JAPFCC010000001">
    <property type="protein sequence ID" value="MCW7553762.1"/>
    <property type="molecule type" value="Genomic_DNA"/>
</dbReference>
<reference evidence="1 2" key="1">
    <citation type="submission" date="2022-10" db="EMBL/GenBank/DDBJ databases">
        <title>High-quality genome sequences of two octocoral-associated bacteria, Endozoicomonas euniceicola EF212 and Endozoicomonas gorgoniicola PS125.</title>
        <authorList>
            <person name="Chiou Y.-J."/>
            <person name="Chen Y.-H."/>
        </authorList>
    </citation>
    <scope>NUCLEOTIDE SEQUENCE [LARGE SCALE GENOMIC DNA]</scope>
    <source>
        <strain evidence="1 2">PS125</strain>
    </source>
</reference>
<organism evidence="1 2">
    <name type="scientific">Endozoicomonas gorgoniicola</name>
    <dbReference type="NCBI Taxonomy" id="1234144"/>
    <lineage>
        <taxon>Bacteria</taxon>
        <taxon>Pseudomonadati</taxon>
        <taxon>Pseudomonadota</taxon>
        <taxon>Gammaproteobacteria</taxon>
        <taxon>Oceanospirillales</taxon>
        <taxon>Endozoicomonadaceae</taxon>
        <taxon>Endozoicomonas</taxon>
    </lineage>
</organism>
<accession>A0ABT3MWK6</accession>
<keyword evidence="2" id="KW-1185">Reference proteome</keyword>
<dbReference type="RefSeq" id="WP_262568555.1">
    <property type="nucleotide sequence ID" value="NZ_JAPFCC010000001.1"/>
</dbReference>
<evidence type="ECO:0000313" key="2">
    <source>
        <dbReference type="Proteomes" id="UP001209854"/>
    </source>
</evidence>
<dbReference type="Proteomes" id="UP001209854">
    <property type="component" value="Unassembled WGS sequence"/>
</dbReference>
<gene>
    <name evidence="1" type="ORF">NX722_14200</name>
</gene>